<dbReference type="InterPro" id="IPR009081">
    <property type="entry name" value="PP-bd_ACP"/>
</dbReference>
<dbReference type="RefSeq" id="WP_016640624.1">
    <property type="nucleotide sequence ID" value="NZ_AOPZ01000098.1"/>
</dbReference>
<feature type="region of interest" description="Disordered" evidence="4">
    <location>
        <begin position="150"/>
        <end position="193"/>
    </location>
</feature>
<dbReference type="Gene3D" id="2.30.38.10">
    <property type="entry name" value="Luciferase, Domain 3"/>
    <property type="match status" value="1"/>
</dbReference>
<protein>
    <submittedName>
        <fullName evidence="6">Putative Linear gramicidin synthase subunit B</fullName>
    </submittedName>
</protein>
<accession>S4A168</accession>
<dbReference type="PANTHER" id="PTHR45527:SF1">
    <property type="entry name" value="FATTY ACID SYNTHASE"/>
    <property type="match status" value="1"/>
</dbReference>
<dbReference type="Gene3D" id="3.40.50.12780">
    <property type="entry name" value="N-terminal domain of ligase-like"/>
    <property type="match status" value="1"/>
</dbReference>
<dbReference type="InterPro" id="IPR006162">
    <property type="entry name" value="Ppantetheine_attach_site"/>
</dbReference>
<sequence length="1563" mass="167333">MNTYTHGREPGGAGPDEAVEPDGQAAAPENPRRGASDAGAEGAQGSAPYAARYISLCGPVRESALRAAMAGSGAGFELIDATGTADPDAFVTARVERELDRMPDADQVQGSVHLLFRLSPERYGWFQVHHGPAAEEAMDATLRRVATRYATASGAPEAPADERTDTAADRAGDQRAAGTTGESAPQAVGPAPQAVGPVRMARFDASDRTRITAGAALARAARRSGGGQGAVLLAALAVYAHRRFGSDDLVIGYRRSGTTVPVRLAMNPRLTFAEVAGAAGAQLRRAGRSSGPTVSDGPSSKPADADQVLACGLVDHSRTVPFGACEAAVVSVWAPATGLDVRVDADGEWETEVRADEAGDHQRRFVALLERMARQPDLPVARFDLADEKELTRYREEFNDTARQVPEGTVSGAFLEQVRRAPGAVAVRHRGSELTYAELDERADRVCRLLAERGAGPERLVAVMVPRTPEMVVAVLAVLKSGAAYVPIDPKYPDGRIRHLLNDARPAAVLTTAALVGQLPAADAPPVLVLDDAATVAEPAAPVDAPAGEGHAPTRAEPAPENAAYVIYTSGSTGNPKGVVITHRNVVNFAAWSVAELGASAFERVLGATSLSFDMSVLEILVPLMTGGSIDLVPNVLSLLDDPDWTGSLITAVPSLYRRVHEAEWVAERSANYGFSGEPLPAELVRELRQRLPQARVFNLYGPTEVTVYAAAWQCDPQAAGNPAVGRPATNVRCHVLDAALRPVPLGDVGELYLAGDYLARGYAHRSALTAERFLADPFSDRPGGRMYRTGDLARWSEDGQLEFVSRVDNQVKVRGHRVELGEVEAALLRQQGVAEAVVVATDDGEGDRRLTAFVVPQGAECVPEALADALRAELPEPYVPAAIRTVDALPRNPNAKVDRLALAARAESDGATPAPAPVTRGPVEVLREVFATVVGRPDVEPDDSFFAVGGDSISSIKLVRRARQAGLVISVEDVFERKTPALLAEVAVPRSTPDAEPPAADHEAPLIDLDAAERAWLATTCPWAEDVLPLTPVQEGLLFHNSHDRLDEDVYVLQSALDFTGPFDAGAMRRAAALLCRRHAGLRAAFLRLPSGRPVQVVSADAEPAFTEIDLTHLPEEEQQKETARLTEADRTTRFDPAEPPLLRLTLIRQAEQRFRLLMTAHHLLFDGWSVQIVARELFQFYADPDRLDALDDAPRHRTFLAWLGQQDQEESIRAWREALGQVQPTLLDPAGLHRGSAWPARLQHELSVEQLDALTRSAARLGVTVNTLFQVCWGLLLAQWTGRSEAVFGVAVSGRAPEVAGIESIVGFLINTIPMRVTVSPAESLAELLQRVQGEQARLLSHHHLGLTKIQHAVGADTLFDTGMVFENFPVDRDPWGDVPELSFHAARNETAGHYPLTLMAVPKVTGGMLLNLLHREDVLDRATAERFLSRTLRLLDLMASAPDTRLSRLDLLDDAERAALAAYGGGDADVAPRTITALFEEQVAATPDAPAVRSAGPDGTDITYREVSAAANGIARELIARGVGPEQVVALALPRSVQTVTAVFGVFAAAGCSPRAPRSR</sequence>
<comment type="caution">
    <text evidence="6">The sequence shown here is derived from an EMBL/GenBank/DDBJ whole genome shotgun (WGS) entry which is preliminary data.</text>
</comment>
<dbReference type="CDD" id="cd05930">
    <property type="entry name" value="A_NRPS"/>
    <property type="match status" value="1"/>
</dbReference>
<gene>
    <name evidence="6" type="ORF">STRAU_2495</name>
</gene>
<proteinExistence type="predicted"/>
<feature type="compositionally biased region" description="Basic and acidic residues" evidence="4">
    <location>
        <begin position="160"/>
        <end position="173"/>
    </location>
</feature>
<dbReference type="PROSITE" id="PS50075">
    <property type="entry name" value="CARRIER"/>
    <property type="match status" value="1"/>
</dbReference>
<dbReference type="EMBL" id="AOPZ01000098">
    <property type="protein sequence ID" value="EPH44435.1"/>
    <property type="molecule type" value="Genomic_DNA"/>
</dbReference>
<dbReference type="InterPro" id="IPR042099">
    <property type="entry name" value="ANL_N_sf"/>
</dbReference>
<name>S4A168_9ACTN</name>
<dbReference type="InterPro" id="IPR023213">
    <property type="entry name" value="CAT-like_dom_sf"/>
</dbReference>
<evidence type="ECO:0000256" key="2">
    <source>
        <dbReference type="ARBA" id="ARBA00022450"/>
    </source>
</evidence>
<dbReference type="Proteomes" id="UP000014629">
    <property type="component" value="Unassembled WGS sequence"/>
</dbReference>
<dbReference type="FunFam" id="3.40.50.980:FF:000001">
    <property type="entry name" value="Non-ribosomal peptide synthetase"/>
    <property type="match status" value="1"/>
</dbReference>
<feature type="region of interest" description="Disordered" evidence="4">
    <location>
        <begin position="1"/>
        <end position="44"/>
    </location>
</feature>
<dbReference type="PANTHER" id="PTHR45527">
    <property type="entry name" value="NONRIBOSOMAL PEPTIDE SYNTHETASE"/>
    <property type="match status" value="1"/>
</dbReference>
<comment type="cofactor">
    <cofactor evidence="1">
        <name>pantetheine 4'-phosphate</name>
        <dbReference type="ChEBI" id="CHEBI:47942"/>
    </cofactor>
</comment>
<evidence type="ECO:0000313" key="6">
    <source>
        <dbReference type="EMBL" id="EPH44435.1"/>
    </source>
</evidence>
<dbReference type="CDD" id="cd19543">
    <property type="entry name" value="DCL_NRPS"/>
    <property type="match status" value="1"/>
</dbReference>
<dbReference type="GO" id="GO:0008610">
    <property type="term" value="P:lipid biosynthetic process"/>
    <property type="evidence" value="ECO:0007669"/>
    <property type="project" value="UniProtKB-ARBA"/>
</dbReference>
<keyword evidence="2" id="KW-0596">Phosphopantetheine</keyword>
<keyword evidence="7" id="KW-1185">Reference proteome</keyword>
<dbReference type="GO" id="GO:0043041">
    <property type="term" value="P:amino acid activation for nonribosomal peptide biosynthetic process"/>
    <property type="evidence" value="ECO:0007669"/>
    <property type="project" value="TreeGrafter"/>
</dbReference>
<dbReference type="GO" id="GO:0005829">
    <property type="term" value="C:cytosol"/>
    <property type="evidence" value="ECO:0007669"/>
    <property type="project" value="TreeGrafter"/>
</dbReference>
<dbReference type="NCBIfam" id="TIGR01733">
    <property type="entry name" value="AA-adenyl-dom"/>
    <property type="match status" value="1"/>
</dbReference>
<dbReference type="Pfam" id="PF13193">
    <property type="entry name" value="AMP-binding_C"/>
    <property type="match status" value="1"/>
</dbReference>
<dbReference type="Gene3D" id="3.30.559.10">
    <property type="entry name" value="Chloramphenicol acetyltransferase-like domain"/>
    <property type="match status" value="1"/>
</dbReference>
<dbReference type="Pfam" id="PF00501">
    <property type="entry name" value="AMP-binding"/>
    <property type="match status" value="2"/>
</dbReference>
<dbReference type="PATRIC" id="fig|1286094.4.peg.2468"/>
<dbReference type="Gene3D" id="3.40.50.980">
    <property type="match status" value="2"/>
</dbReference>
<reference evidence="6 7" key="1">
    <citation type="submission" date="2013-02" db="EMBL/GenBank/DDBJ databases">
        <title>Draft Genome Sequence of Streptomyces aurantiacus, Which Produces Setomimycin.</title>
        <authorList>
            <person name="Gruening B.A."/>
            <person name="Praeg A."/>
            <person name="Erxleben A."/>
            <person name="Guenther S."/>
            <person name="Mueller M."/>
        </authorList>
    </citation>
    <scope>NUCLEOTIDE SEQUENCE [LARGE SCALE GENOMIC DNA]</scope>
    <source>
        <strain evidence="6 7">JA 4570</strain>
    </source>
</reference>
<dbReference type="InterPro" id="IPR036736">
    <property type="entry name" value="ACP-like_sf"/>
</dbReference>
<evidence type="ECO:0000256" key="4">
    <source>
        <dbReference type="SAM" id="MobiDB-lite"/>
    </source>
</evidence>
<dbReference type="GO" id="GO:0044550">
    <property type="term" value="P:secondary metabolite biosynthetic process"/>
    <property type="evidence" value="ECO:0007669"/>
    <property type="project" value="TreeGrafter"/>
</dbReference>
<dbReference type="InterPro" id="IPR025110">
    <property type="entry name" value="AMP-bd_C"/>
</dbReference>
<dbReference type="GO" id="GO:0017000">
    <property type="term" value="P:antibiotic biosynthetic process"/>
    <property type="evidence" value="ECO:0007669"/>
    <property type="project" value="UniProtKB-ARBA"/>
</dbReference>
<dbReference type="SUPFAM" id="SSF52777">
    <property type="entry name" value="CoA-dependent acyltransferases"/>
    <property type="match status" value="3"/>
</dbReference>
<dbReference type="Gene3D" id="1.10.1200.10">
    <property type="entry name" value="ACP-like"/>
    <property type="match status" value="1"/>
</dbReference>
<dbReference type="Pfam" id="PF00550">
    <property type="entry name" value="PP-binding"/>
    <property type="match status" value="1"/>
</dbReference>
<dbReference type="InterPro" id="IPR020806">
    <property type="entry name" value="PKS_PP-bd"/>
</dbReference>
<evidence type="ECO:0000259" key="5">
    <source>
        <dbReference type="PROSITE" id="PS50075"/>
    </source>
</evidence>
<evidence type="ECO:0000256" key="1">
    <source>
        <dbReference type="ARBA" id="ARBA00001957"/>
    </source>
</evidence>
<dbReference type="FunFam" id="2.30.38.10:FF:000001">
    <property type="entry name" value="Non-ribosomal peptide synthetase PvdI"/>
    <property type="match status" value="1"/>
</dbReference>
<organism evidence="6 7">
    <name type="scientific">Streptomyces aurantiacus JA 4570</name>
    <dbReference type="NCBI Taxonomy" id="1286094"/>
    <lineage>
        <taxon>Bacteria</taxon>
        <taxon>Bacillati</taxon>
        <taxon>Actinomycetota</taxon>
        <taxon>Actinomycetes</taxon>
        <taxon>Kitasatosporales</taxon>
        <taxon>Streptomycetaceae</taxon>
        <taxon>Streptomyces</taxon>
        <taxon>Streptomyces aurantiacus group</taxon>
    </lineage>
</organism>
<evidence type="ECO:0000313" key="7">
    <source>
        <dbReference type="Proteomes" id="UP000014629"/>
    </source>
</evidence>
<dbReference type="GO" id="GO:0003824">
    <property type="term" value="F:catalytic activity"/>
    <property type="evidence" value="ECO:0007669"/>
    <property type="project" value="InterPro"/>
</dbReference>
<dbReference type="PROSITE" id="PS00455">
    <property type="entry name" value="AMP_BINDING"/>
    <property type="match status" value="1"/>
</dbReference>
<feature type="domain" description="Carrier" evidence="5">
    <location>
        <begin position="918"/>
        <end position="992"/>
    </location>
</feature>
<dbReference type="SUPFAM" id="SSF47336">
    <property type="entry name" value="ACP-like"/>
    <property type="match status" value="1"/>
</dbReference>
<dbReference type="Gene3D" id="3.30.559.30">
    <property type="entry name" value="Nonribosomal peptide synthetase, condensation domain"/>
    <property type="match status" value="2"/>
</dbReference>
<dbReference type="SMART" id="SM00823">
    <property type="entry name" value="PKS_PP"/>
    <property type="match status" value="1"/>
</dbReference>
<dbReference type="InterPro" id="IPR010071">
    <property type="entry name" value="AA_adenyl_dom"/>
</dbReference>
<dbReference type="OrthoDB" id="3878121at2"/>
<dbReference type="SUPFAM" id="SSF56801">
    <property type="entry name" value="Acetyl-CoA synthetase-like"/>
    <property type="match status" value="2"/>
</dbReference>
<feature type="compositionally biased region" description="Low complexity" evidence="4">
    <location>
        <begin position="174"/>
        <end position="193"/>
    </location>
</feature>
<dbReference type="Gene3D" id="3.30.300.30">
    <property type="match status" value="1"/>
</dbReference>
<dbReference type="InterPro" id="IPR000873">
    <property type="entry name" value="AMP-dep_synth/lig_dom"/>
</dbReference>
<dbReference type="InterPro" id="IPR001242">
    <property type="entry name" value="Condensation_dom"/>
</dbReference>
<dbReference type="InterPro" id="IPR020845">
    <property type="entry name" value="AMP-binding_CS"/>
</dbReference>
<dbReference type="PROSITE" id="PS00012">
    <property type="entry name" value="PHOSPHOPANTETHEINE"/>
    <property type="match status" value="1"/>
</dbReference>
<dbReference type="InterPro" id="IPR045851">
    <property type="entry name" value="AMP-bd_C_sf"/>
</dbReference>
<keyword evidence="3" id="KW-0597">Phosphoprotein</keyword>
<dbReference type="GO" id="GO:0031177">
    <property type="term" value="F:phosphopantetheine binding"/>
    <property type="evidence" value="ECO:0007669"/>
    <property type="project" value="InterPro"/>
</dbReference>
<evidence type="ECO:0000256" key="3">
    <source>
        <dbReference type="ARBA" id="ARBA00022553"/>
    </source>
</evidence>
<dbReference type="Pfam" id="PF00668">
    <property type="entry name" value="Condensation"/>
    <property type="match status" value="1"/>
</dbReference>